<dbReference type="InterPro" id="IPR005260">
    <property type="entry name" value="Asp_kin_monofn"/>
</dbReference>
<evidence type="ECO:0000259" key="10">
    <source>
        <dbReference type="PROSITE" id="PS51671"/>
    </source>
</evidence>
<gene>
    <name evidence="11" type="ORF">MICPUN_77518</name>
</gene>
<dbReference type="PROSITE" id="PS51671">
    <property type="entry name" value="ACT"/>
    <property type="match status" value="1"/>
</dbReference>
<dbReference type="InParanoid" id="C1FDY8"/>
<dbReference type="Pfam" id="PF00696">
    <property type="entry name" value="AA_kinase"/>
    <property type="match status" value="1"/>
</dbReference>
<keyword evidence="12" id="KW-1185">Reference proteome</keyword>
<keyword evidence="6" id="KW-0067">ATP-binding</keyword>
<dbReference type="GO" id="GO:0005829">
    <property type="term" value="C:cytosol"/>
    <property type="evidence" value="ECO:0007669"/>
    <property type="project" value="TreeGrafter"/>
</dbReference>
<sequence length="498" mass="54408">MVYAGPGNARQPGDNLGKYSLVMKFGGSSIASSQRMREVAEIVITVQDDLPVVVLSAMGRTTNNLLDAGELALKCDNSDEVANLEPIVEIRACHISAMHELNIDSDTFQEVCKLLDKMEQLCTGIALMQECTGRTRATLVSFGERMSSRIFSSYLRSLGLRSRQFDAFDELGFITSDQFENGVIREQTYSNVKAALTRRSDEPASIAVVTGFLGRGEKTGAITTLGRGGSDLTATVIGSALNVPEVQVWKDVDGVLSADPREVEGTIPLTFLSFHEATELAYFGAQVLHPQSMRPAMDSDSLCVRVKNSYNIEAPGTLIGHVRSTRDSDWILTAIVRKKNVTLLDVVSTRMLGQYGFLARVFAVMEKARISVDCIATSEVSVSLTLDPAKLWSRDLVKEELEALVRDFENNGIARVSYTTGNSLVSLIGNVERNNEIMERSFRALGSAGIRVKMVSQGASKTNISLLVSESQGAQAVRAIHAEFFRARQLSEDQNKSK</sequence>
<evidence type="ECO:0000256" key="7">
    <source>
        <dbReference type="ARBA" id="ARBA00047872"/>
    </source>
</evidence>
<dbReference type="GO" id="GO:0004072">
    <property type="term" value="F:aspartate kinase activity"/>
    <property type="evidence" value="ECO:0007669"/>
    <property type="project" value="UniProtKB-EC"/>
</dbReference>
<dbReference type="FunFam" id="1.20.120.1320:FF:000001">
    <property type="entry name" value="Aspartokinase"/>
    <property type="match status" value="1"/>
</dbReference>
<dbReference type="EMBL" id="CP001574">
    <property type="protein sequence ID" value="ACO68474.1"/>
    <property type="molecule type" value="Genomic_DNA"/>
</dbReference>
<evidence type="ECO:0000256" key="5">
    <source>
        <dbReference type="ARBA" id="ARBA00022777"/>
    </source>
</evidence>
<dbReference type="OrthoDB" id="4323675at2759"/>
<dbReference type="GO" id="GO:0009088">
    <property type="term" value="P:threonine biosynthetic process"/>
    <property type="evidence" value="ECO:0007669"/>
    <property type="project" value="UniProtKB-UniPathway"/>
</dbReference>
<dbReference type="InterPro" id="IPR001048">
    <property type="entry name" value="Asp/Glu/Uridylate_kinase"/>
</dbReference>
<comment type="pathway">
    <text evidence="9">Amino-acid biosynthesis; L-methionine biosynthesis via de novo pathway; L-homoserine from L-aspartate: step 1/3.</text>
</comment>
<keyword evidence="4" id="KW-0547">Nucleotide-binding</keyword>
<dbReference type="OMA" id="DNINIMM"/>
<evidence type="ECO:0000256" key="6">
    <source>
        <dbReference type="ARBA" id="ARBA00022840"/>
    </source>
</evidence>
<comment type="pathway">
    <text evidence="9">Amino-acid biosynthesis; L-lysine biosynthesis via DAP pathway; (S)-tetrahydrodipicolinate from L-aspartate: step 1/4.</text>
</comment>
<feature type="domain" description="ACT" evidence="10">
    <location>
        <begin position="346"/>
        <end position="421"/>
    </location>
</feature>
<dbReference type="Gene3D" id="3.40.1160.10">
    <property type="entry name" value="Acetylglutamate kinase-like"/>
    <property type="match status" value="1"/>
</dbReference>
<dbReference type="InterPro" id="IPR042199">
    <property type="entry name" value="AsparK_Bifunc_asparK/hSer_DH"/>
</dbReference>
<dbReference type="EC" id="2.7.2.4" evidence="8"/>
<dbReference type="UniPathway" id="UPA00034">
    <property type="reaction ID" value="UER00015"/>
</dbReference>
<dbReference type="PANTHER" id="PTHR21499">
    <property type="entry name" value="ASPARTATE KINASE"/>
    <property type="match status" value="1"/>
</dbReference>
<accession>C1FDY8</accession>
<evidence type="ECO:0000313" key="12">
    <source>
        <dbReference type="Proteomes" id="UP000002009"/>
    </source>
</evidence>
<evidence type="ECO:0000256" key="3">
    <source>
        <dbReference type="ARBA" id="ARBA00022697"/>
    </source>
</evidence>
<dbReference type="GeneID" id="8250141"/>
<dbReference type="GO" id="GO:0005524">
    <property type="term" value="F:ATP binding"/>
    <property type="evidence" value="ECO:0007669"/>
    <property type="project" value="UniProtKB-KW"/>
</dbReference>
<dbReference type="InterPro" id="IPR018042">
    <property type="entry name" value="Aspartate_kinase_CS"/>
</dbReference>
<dbReference type="STRING" id="296587.C1FDY8"/>
<dbReference type="GO" id="GO:0009090">
    <property type="term" value="P:homoserine biosynthetic process"/>
    <property type="evidence" value="ECO:0007669"/>
    <property type="project" value="TreeGrafter"/>
</dbReference>
<comment type="catalytic activity">
    <reaction evidence="7 8">
        <text>L-aspartate + ATP = 4-phospho-L-aspartate + ADP</text>
        <dbReference type="Rhea" id="RHEA:23776"/>
        <dbReference type="ChEBI" id="CHEBI:29991"/>
        <dbReference type="ChEBI" id="CHEBI:30616"/>
        <dbReference type="ChEBI" id="CHEBI:57535"/>
        <dbReference type="ChEBI" id="CHEBI:456216"/>
        <dbReference type="EC" id="2.7.2.4"/>
    </reaction>
</comment>
<dbReference type="RefSeq" id="XP_002507216.1">
    <property type="nucleotide sequence ID" value="XM_002507170.1"/>
</dbReference>
<proteinExistence type="inferred from homology"/>
<dbReference type="Pfam" id="PF22468">
    <property type="entry name" value="ACT_9"/>
    <property type="match status" value="2"/>
</dbReference>
<dbReference type="Proteomes" id="UP000002009">
    <property type="component" value="Chromosome 1"/>
</dbReference>
<dbReference type="NCBIfam" id="TIGR00657">
    <property type="entry name" value="asp_kinases"/>
    <property type="match status" value="1"/>
</dbReference>
<dbReference type="PANTHER" id="PTHR21499:SF59">
    <property type="entry name" value="ASPARTOKINASE"/>
    <property type="match status" value="1"/>
</dbReference>
<dbReference type="PROSITE" id="PS00324">
    <property type="entry name" value="ASPARTOKINASE"/>
    <property type="match status" value="1"/>
</dbReference>
<evidence type="ECO:0000256" key="9">
    <source>
        <dbReference type="RuleBase" id="RU004249"/>
    </source>
</evidence>
<comment type="similarity">
    <text evidence="1 8">Belongs to the aspartokinase family.</text>
</comment>
<dbReference type="Gene3D" id="3.30.70.260">
    <property type="match status" value="2"/>
</dbReference>
<dbReference type="UniPathway" id="UPA00050">
    <property type="reaction ID" value="UER00461"/>
</dbReference>
<evidence type="ECO:0000256" key="4">
    <source>
        <dbReference type="ARBA" id="ARBA00022741"/>
    </source>
</evidence>
<organism evidence="11 12">
    <name type="scientific">Micromonas commoda (strain RCC299 / NOUM17 / CCMP2709)</name>
    <name type="common">Picoplanktonic green alga</name>
    <dbReference type="NCBI Taxonomy" id="296587"/>
    <lineage>
        <taxon>Eukaryota</taxon>
        <taxon>Viridiplantae</taxon>
        <taxon>Chlorophyta</taxon>
        <taxon>Mamiellophyceae</taxon>
        <taxon>Mamiellales</taxon>
        <taxon>Mamiellaceae</taxon>
        <taxon>Micromonas</taxon>
    </lineage>
</organism>
<keyword evidence="3" id="KW-0791">Threonine biosynthesis</keyword>
<name>C1FDY8_MICCC</name>
<dbReference type="PIRSF" id="PIRSF000726">
    <property type="entry name" value="Asp_kin"/>
    <property type="match status" value="1"/>
</dbReference>
<dbReference type="InterPro" id="IPR045865">
    <property type="entry name" value="ACT-like_dom_sf"/>
</dbReference>
<protein>
    <recommendedName>
        <fullName evidence="8">Aspartokinase</fullName>
        <ecNumber evidence="8">2.7.2.4</ecNumber>
    </recommendedName>
</protein>
<dbReference type="UniPathway" id="UPA00051">
    <property type="reaction ID" value="UER00462"/>
</dbReference>
<evidence type="ECO:0000256" key="8">
    <source>
        <dbReference type="RuleBase" id="RU003448"/>
    </source>
</evidence>
<dbReference type="InterPro" id="IPR002912">
    <property type="entry name" value="ACT_dom"/>
</dbReference>
<dbReference type="eggNOG" id="KOG0456">
    <property type="taxonomic scope" value="Eukaryota"/>
</dbReference>
<dbReference type="AlphaFoldDB" id="C1FDY8"/>
<dbReference type="SUPFAM" id="SSF55021">
    <property type="entry name" value="ACT-like"/>
    <property type="match status" value="2"/>
</dbReference>
<dbReference type="InterPro" id="IPR001341">
    <property type="entry name" value="Asp_kinase"/>
</dbReference>
<comment type="pathway">
    <text evidence="9">Amino-acid biosynthesis; L-threonine biosynthesis; L-threonine from L-aspartate: step 1/5.</text>
</comment>
<dbReference type="KEGG" id="mis:MICPUN_77518"/>
<dbReference type="InterPro" id="IPR054352">
    <property type="entry name" value="ACT_Aspartokinase"/>
</dbReference>
<dbReference type="GO" id="GO:0009570">
    <property type="term" value="C:chloroplast stroma"/>
    <property type="evidence" value="ECO:0007669"/>
    <property type="project" value="TreeGrafter"/>
</dbReference>
<keyword evidence="2 8" id="KW-0808">Transferase</keyword>
<dbReference type="InterPro" id="IPR036393">
    <property type="entry name" value="AceGlu_kinase-like_sf"/>
</dbReference>
<dbReference type="GO" id="GO:0009089">
    <property type="term" value="P:lysine biosynthetic process via diaminopimelate"/>
    <property type="evidence" value="ECO:0007669"/>
    <property type="project" value="UniProtKB-UniPathway"/>
</dbReference>
<dbReference type="SUPFAM" id="SSF53633">
    <property type="entry name" value="Carbamate kinase-like"/>
    <property type="match status" value="1"/>
</dbReference>
<evidence type="ECO:0000256" key="1">
    <source>
        <dbReference type="ARBA" id="ARBA00010122"/>
    </source>
</evidence>
<dbReference type="Gene3D" id="1.20.120.1320">
    <property type="entry name" value="Aspartokinase, catalytic domain"/>
    <property type="match status" value="1"/>
</dbReference>
<evidence type="ECO:0000256" key="2">
    <source>
        <dbReference type="ARBA" id="ARBA00022679"/>
    </source>
</evidence>
<evidence type="ECO:0000313" key="11">
    <source>
        <dbReference type="EMBL" id="ACO68474.1"/>
    </source>
</evidence>
<keyword evidence="9" id="KW-0028">Amino-acid biosynthesis</keyword>
<dbReference type="FunCoup" id="C1FDY8">
    <property type="interactions" value="1067"/>
</dbReference>
<reference evidence="11 12" key="1">
    <citation type="journal article" date="2009" name="Science">
        <title>Green evolution and dynamic adaptations revealed by genomes of the marine picoeukaryotes Micromonas.</title>
        <authorList>
            <person name="Worden A.Z."/>
            <person name="Lee J.H."/>
            <person name="Mock T."/>
            <person name="Rouze P."/>
            <person name="Simmons M.P."/>
            <person name="Aerts A.L."/>
            <person name="Allen A.E."/>
            <person name="Cuvelier M.L."/>
            <person name="Derelle E."/>
            <person name="Everett M.V."/>
            <person name="Foulon E."/>
            <person name="Grimwood J."/>
            <person name="Gundlach H."/>
            <person name="Henrissat B."/>
            <person name="Napoli C."/>
            <person name="McDonald S.M."/>
            <person name="Parker M.S."/>
            <person name="Rombauts S."/>
            <person name="Salamov A."/>
            <person name="Von Dassow P."/>
            <person name="Badger J.H."/>
            <person name="Coutinho P.M."/>
            <person name="Demir E."/>
            <person name="Dubchak I."/>
            <person name="Gentemann C."/>
            <person name="Eikrem W."/>
            <person name="Gready J.E."/>
            <person name="John U."/>
            <person name="Lanier W."/>
            <person name="Lindquist E.A."/>
            <person name="Lucas S."/>
            <person name="Mayer K.F."/>
            <person name="Moreau H."/>
            <person name="Not F."/>
            <person name="Otillar R."/>
            <person name="Panaud O."/>
            <person name="Pangilinan J."/>
            <person name="Paulsen I."/>
            <person name="Piegu B."/>
            <person name="Poliakov A."/>
            <person name="Robbens S."/>
            <person name="Schmutz J."/>
            <person name="Toulza E."/>
            <person name="Wyss T."/>
            <person name="Zelensky A."/>
            <person name="Zhou K."/>
            <person name="Armbrust E.V."/>
            <person name="Bhattacharya D."/>
            <person name="Goodenough U.W."/>
            <person name="Van de Peer Y."/>
            <person name="Grigoriev I.V."/>
        </authorList>
    </citation>
    <scope>NUCLEOTIDE SEQUENCE [LARGE SCALE GENOMIC DNA]</scope>
    <source>
        <strain evidence="12">RCC299 / NOUM17</strain>
    </source>
</reference>
<keyword evidence="5 8" id="KW-0418">Kinase</keyword>